<feature type="transmembrane region" description="Helical" evidence="8">
    <location>
        <begin position="142"/>
        <end position="170"/>
    </location>
</feature>
<dbReference type="Pfam" id="PF00795">
    <property type="entry name" value="CN_hydrolase"/>
    <property type="match status" value="1"/>
</dbReference>
<keyword evidence="3" id="KW-0808">Transferase</keyword>
<dbReference type="SUPFAM" id="SSF56317">
    <property type="entry name" value="Carbon-nitrogen hydrolase"/>
    <property type="match status" value="1"/>
</dbReference>
<evidence type="ECO:0000256" key="7">
    <source>
        <dbReference type="ARBA" id="ARBA00023315"/>
    </source>
</evidence>
<feature type="transmembrane region" description="Helical" evidence="8">
    <location>
        <begin position="433"/>
        <end position="453"/>
    </location>
</feature>
<comment type="subcellular location">
    <subcellularLocation>
        <location evidence="1">Cell membrane</location>
        <topology evidence="1">Multi-pass membrane protein</topology>
    </subcellularLocation>
</comment>
<evidence type="ECO:0000256" key="4">
    <source>
        <dbReference type="ARBA" id="ARBA00022692"/>
    </source>
</evidence>
<keyword evidence="5 8" id="KW-1133">Transmembrane helix</keyword>
<dbReference type="Proteomes" id="UP001500416">
    <property type="component" value="Unassembled WGS sequence"/>
</dbReference>
<dbReference type="RefSeq" id="WP_343937927.1">
    <property type="nucleotide sequence ID" value="NZ_BAAABU010000022.1"/>
</dbReference>
<dbReference type="InterPro" id="IPR004563">
    <property type="entry name" value="Apolipo_AcylTrfase"/>
</dbReference>
<evidence type="ECO:0000256" key="3">
    <source>
        <dbReference type="ARBA" id="ARBA00022679"/>
    </source>
</evidence>
<keyword evidence="7" id="KW-0012">Acyltransferase</keyword>
<feature type="transmembrane region" description="Helical" evidence="8">
    <location>
        <begin position="177"/>
        <end position="196"/>
    </location>
</feature>
<dbReference type="InterPro" id="IPR036526">
    <property type="entry name" value="C-N_Hydrolase_sf"/>
</dbReference>
<evidence type="ECO:0000256" key="1">
    <source>
        <dbReference type="ARBA" id="ARBA00004651"/>
    </source>
</evidence>
<evidence type="ECO:0000313" key="10">
    <source>
        <dbReference type="EMBL" id="GAA0254277.1"/>
    </source>
</evidence>
<dbReference type="PANTHER" id="PTHR38686:SF1">
    <property type="entry name" value="APOLIPOPROTEIN N-ACYLTRANSFERASE"/>
    <property type="match status" value="1"/>
</dbReference>
<reference evidence="11" key="1">
    <citation type="journal article" date="2019" name="Int. J. Syst. Evol. Microbiol.">
        <title>The Global Catalogue of Microorganisms (GCM) 10K type strain sequencing project: providing services to taxonomists for standard genome sequencing and annotation.</title>
        <authorList>
            <consortium name="The Broad Institute Genomics Platform"/>
            <consortium name="The Broad Institute Genome Sequencing Center for Infectious Disease"/>
            <person name="Wu L."/>
            <person name="Ma J."/>
        </authorList>
    </citation>
    <scope>NUCLEOTIDE SEQUENCE [LARGE SCALE GENOMIC DNA]</scope>
    <source>
        <strain evidence="11">JCM 3380</strain>
    </source>
</reference>
<keyword evidence="2" id="KW-1003">Cell membrane</keyword>
<evidence type="ECO:0000256" key="2">
    <source>
        <dbReference type="ARBA" id="ARBA00022475"/>
    </source>
</evidence>
<dbReference type="PANTHER" id="PTHR38686">
    <property type="entry name" value="APOLIPOPROTEIN N-ACYLTRANSFERASE"/>
    <property type="match status" value="1"/>
</dbReference>
<protein>
    <submittedName>
        <fullName evidence="10">Apolipoprotein N-acyltransferase</fullName>
    </submittedName>
</protein>
<evidence type="ECO:0000256" key="8">
    <source>
        <dbReference type="SAM" id="Phobius"/>
    </source>
</evidence>
<feature type="domain" description="CN hydrolase" evidence="9">
    <location>
        <begin position="205"/>
        <end position="420"/>
    </location>
</feature>
<dbReference type="EMBL" id="BAAABU010000022">
    <property type="protein sequence ID" value="GAA0254277.1"/>
    <property type="molecule type" value="Genomic_DNA"/>
</dbReference>
<dbReference type="PROSITE" id="PS50263">
    <property type="entry name" value="CN_HYDROLASE"/>
    <property type="match status" value="1"/>
</dbReference>
<gene>
    <name evidence="10" type="ORF">GCM10010492_63790</name>
</gene>
<name>A0ABP3E978_9PSEU</name>
<keyword evidence="11" id="KW-1185">Reference proteome</keyword>
<keyword evidence="6 8" id="KW-0472">Membrane</keyword>
<proteinExistence type="predicted"/>
<evidence type="ECO:0000259" key="9">
    <source>
        <dbReference type="PROSITE" id="PS50263"/>
    </source>
</evidence>
<accession>A0ABP3E978</accession>
<feature type="transmembrane region" description="Helical" evidence="8">
    <location>
        <begin position="104"/>
        <end position="122"/>
    </location>
</feature>
<feature type="transmembrane region" description="Helical" evidence="8">
    <location>
        <begin position="72"/>
        <end position="92"/>
    </location>
</feature>
<evidence type="ECO:0000256" key="6">
    <source>
        <dbReference type="ARBA" id="ARBA00023136"/>
    </source>
</evidence>
<keyword evidence="4 8" id="KW-0812">Transmembrane</keyword>
<evidence type="ECO:0000313" key="11">
    <source>
        <dbReference type="Proteomes" id="UP001500416"/>
    </source>
</evidence>
<dbReference type="Gene3D" id="3.60.110.10">
    <property type="entry name" value="Carbon-nitrogen hydrolase"/>
    <property type="match status" value="1"/>
</dbReference>
<evidence type="ECO:0000256" key="5">
    <source>
        <dbReference type="ARBA" id="ARBA00022989"/>
    </source>
</evidence>
<organism evidence="10 11">
    <name type="scientific">Saccharothrix mutabilis subsp. mutabilis</name>
    <dbReference type="NCBI Taxonomy" id="66855"/>
    <lineage>
        <taxon>Bacteria</taxon>
        <taxon>Bacillati</taxon>
        <taxon>Actinomycetota</taxon>
        <taxon>Actinomycetes</taxon>
        <taxon>Pseudonocardiales</taxon>
        <taxon>Pseudonocardiaceae</taxon>
        <taxon>Saccharothrix</taxon>
    </lineage>
</organism>
<comment type="caution">
    <text evidence="10">The sequence shown here is derived from an EMBL/GenBank/DDBJ whole genome shotgun (WGS) entry which is preliminary data.</text>
</comment>
<dbReference type="InterPro" id="IPR003010">
    <property type="entry name" value="C-N_Hydrolase"/>
</dbReference>
<sequence length="469" mass="49100">MVLRLSAVLASAVLFFFGTGMSALPALTWLAPLPVLLLAARTRWAPALGFVAYLLGTANSWAFQLRSHDVPMVPAGLIINIGGSITFALVVWVFRHHLTRGRPVLASLAAPALWTGLLYLVSLVNPMGVSGTFANDVADVPVVMQTVAVAGMWGVEFLVLYVPAAIAALVSAPGRSTAVVALVLVGVALGGGVVRLSGDDGPVRKVAAIATNQKHWAPDVATSEARDLVATYVREIEGLPAGVDTVVLPEGTVGSAEANPSALVEPLRRVAGERELDIVVGYVHRAERAKYNYALVFPSDGGQPLTYLKHHDSTSPPGRDLLVRATDGVAICADVNQPDPIRDYAAAGTTLLLVPASDETENGWQHSRTLLIRGVEHGQATVWSARTGTLMIADGHGRVTADANTGGPGPVTTIVADVPVGPGATPYTRLGDWFAWLCLVLTLGGLLAGRLPLGRQTMRAAETGRSASE</sequence>